<dbReference type="GO" id="GO:0005737">
    <property type="term" value="C:cytoplasm"/>
    <property type="evidence" value="ECO:0007669"/>
    <property type="project" value="TreeGrafter"/>
</dbReference>
<evidence type="ECO:0000313" key="5">
    <source>
        <dbReference type="EMBL" id="KPP61555.1"/>
    </source>
</evidence>
<dbReference type="PANTHER" id="PTHR10890:SF3">
    <property type="entry name" value="CYSTEINE--TRNA LIGASE, CYTOPLASMIC"/>
    <property type="match status" value="1"/>
</dbReference>
<dbReference type="GO" id="GO:0006423">
    <property type="term" value="P:cysteinyl-tRNA aminoacylation"/>
    <property type="evidence" value="ECO:0007669"/>
    <property type="project" value="TreeGrafter"/>
</dbReference>
<dbReference type="CDD" id="cd00672">
    <property type="entry name" value="CysRS_core"/>
    <property type="match status" value="1"/>
</dbReference>
<dbReference type="GO" id="GO:0004817">
    <property type="term" value="F:cysteine-tRNA ligase activity"/>
    <property type="evidence" value="ECO:0007669"/>
    <property type="project" value="TreeGrafter"/>
</dbReference>
<dbReference type="FunFam" id="3.40.50.620:FF:000228">
    <property type="entry name" value="Cysteinyl-tRNA synthetase"/>
    <property type="match status" value="1"/>
</dbReference>
<dbReference type="Gene3D" id="3.40.50.620">
    <property type="entry name" value="HUPs"/>
    <property type="match status" value="2"/>
</dbReference>
<feature type="non-terminal residue" evidence="5">
    <location>
        <position position="511"/>
    </location>
</feature>
<dbReference type="GO" id="GO:0005524">
    <property type="term" value="F:ATP binding"/>
    <property type="evidence" value="ECO:0007669"/>
    <property type="project" value="UniProtKB-KW"/>
</dbReference>
<dbReference type="PANTHER" id="PTHR10890">
    <property type="entry name" value="CYSTEINYL-TRNA SYNTHETASE"/>
    <property type="match status" value="1"/>
</dbReference>
<accession>A0A0P7UJP7</accession>
<reference evidence="5 6" key="1">
    <citation type="submission" date="2015-08" db="EMBL/GenBank/DDBJ databases">
        <title>The genome of the Asian arowana (Scleropages formosus).</title>
        <authorList>
            <person name="Tan M.H."/>
            <person name="Gan H.M."/>
            <person name="Croft L.J."/>
            <person name="Austin C.M."/>
        </authorList>
    </citation>
    <scope>NUCLEOTIDE SEQUENCE [LARGE SCALE GENOMIC DNA]</scope>
    <source>
        <strain evidence="5">Aro1</strain>
    </source>
</reference>
<keyword evidence="1 5" id="KW-0436">Ligase</keyword>
<feature type="domain" description="tRNA synthetases class I catalytic" evidence="4">
    <location>
        <begin position="377"/>
        <end position="471"/>
    </location>
</feature>
<name>A0A0P7UJP7_SCLFO</name>
<dbReference type="AlphaFoldDB" id="A0A0P7UJP7"/>
<evidence type="ECO:0000259" key="4">
    <source>
        <dbReference type="Pfam" id="PF01406"/>
    </source>
</evidence>
<keyword evidence="3" id="KW-0067">ATP-binding</keyword>
<dbReference type="InterPro" id="IPR014729">
    <property type="entry name" value="Rossmann-like_a/b/a_fold"/>
</dbReference>
<organism evidence="5 6">
    <name type="scientific">Scleropages formosus</name>
    <name type="common">Asian bonytongue</name>
    <name type="synonym">Osteoglossum formosum</name>
    <dbReference type="NCBI Taxonomy" id="113540"/>
    <lineage>
        <taxon>Eukaryota</taxon>
        <taxon>Metazoa</taxon>
        <taxon>Chordata</taxon>
        <taxon>Craniata</taxon>
        <taxon>Vertebrata</taxon>
        <taxon>Euteleostomi</taxon>
        <taxon>Actinopterygii</taxon>
        <taxon>Neopterygii</taxon>
        <taxon>Teleostei</taxon>
        <taxon>Osteoglossocephala</taxon>
        <taxon>Osteoglossomorpha</taxon>
        <taxon>Osteoglossiformes</taxon>
        <taxon>Osteoglossidae</taxon>
        <taxon>Scleropages</taxon>
    </lineage>
</organism>
<evidence type="ECO:0000313" key="6">
    <source>
        <dbReference type="Proteomes" id="UP000034805"/>
    </source>
</evidence>
<dbReference type="STRING" id="113540.ENSSFOP00015065115"/>
<protein>
    <submittedName>
        <fullName evidence="5">Cysteine--tRNA ligase, cytoplasmic-like</fullName>
    </submittedName>
</protein>
<sequence length="511" mass="58754">MAFDYGFLLRVMEETPWLGALNEYLSHRSYLAGFSLTQADVEVFSRLRGPPPCQYPHALRWYRHVATLRQELQATVETATEGSTKGKRVQPPWSPPPRTEVPKLYLYNSLTRTKEEFIPQNGRKVLWYCCGPTVYDASHMGHARSYISFDILRRILKNYFKYDVLYCMNITDIDDKIIKRARQNYLLEQYKEKKPSPTQILQDVLTARKPFLAKLAETTDPDKKQMLERLHVAVSTALEPLQGAVQGDAEGAVLEGHAQLLVEESKDLLSDWLDSQFGSQVTENSIFSTLPKYWEGEYHKDMAALNVLPPDVLTRVSEYVPEIVDFVKKIVENGYGYVSNGSVYFDTAKFDAGDKHSYAKLVPEAVGDQKALHEGEESMDIHGGGFDLRFPHHDNELAQSEAHFENDHWVRYFLHTGHLTIAGCKMSKSLKNFITIKDALAKHTARQLRLAFLMHSWKDTLDYSSNTMESAIQYEKFLNEFFLNVKDILRAPTDITGQFERWEEAEMELNR</sequence>
<comment type="caution">
    <text evidence="5">The sequence shown here is derived from an EMBL/GenBank/DDBJ whole genome shotgun (WGS) entry which is preliminary data.</text>
</comment>
<dbReference type="Gene3D" id="1.20.1050.130">
    <property type="match status" value="1"/>
</dbReference>
<dbReference type="InterPro" id="IPR036282">
    <property type="entry name" value="Glutathione-S-Trfase_C_sf"/>
</dbReference>
<dbReference type="InterPro" id="IPR024909">
    <property type="entry name" value="Cys-tRNA/MSH_ligase"/>
</dbReference>
<dbReference type="CDD" id="cd10310">
    <property type="entry name" value="GST_C_CysRS_N"/>
    <property type="match status" value="1"/>
</dbReference>
<evidence type="ECO:0000256" key="1">
    <source>
        <dbReference type="ARBA" id="ARBA00022598"/>
    </source>
</evidence>
<evidence type="ECO:0000256" key="3">
    <source>
        <dbReference type="ARBA" id="ARBA00022840"/>
    </source>
</evidence>
<evidence type="ECO:0000256" key="2">
    <source>
        <dbReference type="ARBA" id="ARBA00022741"/>
    </source>
</evidence>
<gene>
    <name evidence="5" type="ORF">Z043_120332</name>
</gene>
<dbReference type="EMBL" id="JARO02009509">
    <property type="protein sequence ID" value="KPP61555.1"/>
    <property type="molecule type" value="Genomic_DNA"/>
</dbReference>
<dbReference type="PRINTS" id="PR00983">
    <property type="entry name" value="TRNASYNTHCYS"/>
</dbReference>
<feature type="domain" description="tRNA synthetases class I catalytic" evidence="4">
    <location>
        <begin position="119"/>
        <end position="373"/>
    </location>
</feature>
<proteinExistence type="predicted"/>
<dbReference type="InterPro" id="IPR032678">
    <property type="entry name" value="tRNA-synt_1_cat_dom"/>
</dbReference>
<dbReference type="SUPFAM" id="SSF47616">
    <property type="entry name" value="GST C-terminal domain-like"/>
    <property type="match status" value="1"/>
</dbReference>
<dbReference type="Proteomes" id="UP000034805">
    <property type="component" value="Unassembled WGS sequence"/>
</dbReference>
<dbReference type="SUPFAM" id="SSF52374">
    <property type="entry name" value="Nucleotidylyl transferase"/>
    <property type="match status" value="1"/>
</dbReference>
<dbReference type="Pfam" id="PF01406">
    <property type="entry name" value="tRNA-synt_1e"/>
    <property type="match status" value="2"/>
</dbReference>
<keyword evidence="2" id="KW-0547">Nucleotide-binding</keyword>